<evidence type="ECO:0000256" key="1">
    <source>
        <dbReference type="ARBA" id="ARBA00022527"/>
    </source>
</evidence>
<dbReference type="EMBL" id="KE124001">
    <property type="protein sequence ID" value="EPB85919.1"/>
    <property type="molecule type" value="Genomic_DNA"/>
</dbReference>
<keyword evidence="1 8" id="KW-0723">Serine/threonine-protein kinase</keyword>
<accession>S2J8G2</accession>
<evidence type="ECO:0000313" key="9">
    <source>
        <dbReference type="Proteomes" id="UP000014254"/>
    </source>
</evidence>
<dbReference type="Proteomes" id="UP000014254">
    <property type="component" value="Unassembled WGS sequence"/>
</dbReference>
<gene>
    <name evidence="8" type="ORF">HMPREF1544_07335</name>
</gene>
<dbReference type="GO" id="GO:0005524">
    <property type="term" value="F:ATP binding"/>
    <property type="evidence" value="ECO:0007669"/>
    <property type="project" value="UniProtKB-KW"/>
</dbReference>
<evidence type="ECO:0000256" key="6">
    <source>
        <dbReference type="SAM" id="MobiDB-lite"/>
    </source>
</evidence>
<dbReference type="InterPro" id="IPR050205">
    <property type="entry name" value="CDPK_Ser/Thr_kinases"/>
</dbReference>
<dbReference type="eggNOG" id="ENOG502SD6P">
    <property type="taxonomic scope" value="Eukaryota"/>
</dbReference>
<feature type="region of interest" description="Disordered" evidence="6">
    <location>
        <begin position="639"/>
        <end position="744"/>
    </location>
</feature>
<dbReference type="SMART" id="SM00220">
    <property type="entry name" value="S_TKc"/>
    <property type="match status" value="1"/>
</dbReference>
<sequence length="850" mass="95166">MSDESLSHDENGAYYRKQCIAMLDSSYSHISNKDHIDILNSIEEKLFQGQFKDVASFRAELSSISNLPLDALDWSYISTSNNAADTFDQDMYNLPIFSSTTYKAGSTMYSVHDRSPNPVNNWLPKNVFSLNNTTTTRTASLCRLFVTRNGHQLVHARNNVDATLAIFTDSLVSSVQTDATTVSINTNVTIVHPLGPLHKSNIPGYESWIKVSIIKKSRVLSIIPADLANTLFEQNSIIPPPALIQARSTKSIAHRDTFQGQTIADMQREYTNPSNVIQCYSDHFRTFDLGSYWQQLEQYAISNGCSIVRRKDYEDVLQKPPDVASGSKHVYSKGGDDIHIFQNTSIAQQISEIACQLTVSRKQRIGHIHQVIMKDDTTQVIGFTTPKYEMSLKDHLQQNQQPHLSSFQRMDLIVQMTKAVKTLHVDGIAHRDLSLESFMVTSSTDKLLDGSPKIHLHLTHFERAVFFRPSDARNWWINFKDSNDKLTVWCKNLPYVMARPDHSHLLTRSIQTLPRASTDHAVLPYLINAPAEDVYSLGTLMWHIFSGMQAWPGLADTDLKRLRETVYCTANISSVIDIEMPGPVSATFLKKILCVEPEDRLSAAEVLEYIENTNIRDVLILEWNSSIIYSEAITQPMLDETSKSATKRGVSADMEELNHEKRSRLEDTRLSVPQTTAANQDQLLTDAPLEGQSNPLQTEEAAPPDAKKPKTPKKYYVPTGRPVGRPRKKVRPKPPGRPKGSKNKVYYYVTEAEEKARLEAEKAEKEEAESANQATSISENTLMAVEQGVSHQKTPDVSSMTPDAASIQLESTATDVLAMTAPTEDLPNITPDTLTEAAIQEILSKVVNAD</sequence>
<feature type="domain" description="Protein kinase" evidence="7">
    <location>
        <begin position="293"/>
        <end position="615"/>
    </location>
</feature>
<feature type="region of interest" description="Disordered" evidence="6">
    <location>
        <begin position="758"/>
        <end position="780"/>
    </location>
</feature>
<dbReference type="PROSITE" id="PS50011">
    <property type="entry name" value="PROTEIN_KINASE_DOM"/>
    <property type="match status" value="1"/>
</dbReference>
<reference evidence="9" key="1">
    <citation type="submission" date="2013-05" db="EMBL/GenBank/DDBJ databases">
        <title>The Genome sequence of Mucor circinelloides f. circinelloides 1006PhL.</title>
        <authorList>
            <consortium name="The Broad Institute Genomics Platform"/>
            <person name="Cuomo C."/>
            <person name="Earl A."/>
            <person name="Findley K."/>
            <person name="Lee S.C."/>
            <person name="Walker B."/>
            <person name="Young S."/>
            <person name="Zeng Q."/>
            <person name="Gargeya S."/>
            <person name="Fitzgerald M."/>
            <person name="Haas B."/>
            <person name="Abouelleil A."/>
            <person name="Allen A.W."/>
            <person name="Alvarado L."/>
            <person name="Arachchi H.M."/>
            <person name="Berlin A.M."/>
            <person name="Chapman S.B."/>
            <person name="Gainer-Dewar J."/>
            <person name="Goldberg J."/>
            <person name="Griggs A."/>
            <person name="Gujja S."/>
            <person name="Hansen M."/>
            <person name="Howarth C."/>
            <person name="Imamovic A."/>
            <person name="Ireland A."/>
            <person name="Larimer J."/>
            <person name="McCowan C."/>
            <person name="Murphy C."/>
            <person name="Pearson M."/>
            <person name="Poon T.W."/>
            <person name="Priest M."/>
            <person name="Roberts A."/>
            <person name="Saif S."/>
            <person name="Shea T."/>
            <person name="Sisk P."/>
            <person name="Sykes S."/>
            <person name="Wortman J."/>
            <person name="Nusbaum C."/>
            <person name="Birren B."/>
        </authorList>
    </citation>
    <scope>NUCLEOTIDE SEQUENCE [LARGE SCALE GENOMIC DNA]</scope>
    <source>
        <strain evidence="9">1006PhL</strain>
    </source>
</reference>
<dbReference type="Gene3D" id="1.10.510.10">
    <property type="entry name" value="Transferase(Phosphotransferase) domain 1"/>
    <property type="match status" value="1"/>
</dbReference>
<dbReference type="PANTHER" id="PTHR24349">
    <property type="entry name" value="SERINE/THREONINE-PROTEIN KINASE"/>
    <property type="match status" value="1"/>
</dbReference>
<dbReference type="VEuPathDB" id="FungiDB:HMPREF1544_07335"/>
<keyword evidence="2" id="KW-0808">Transferase</keyword>
<evidence type="ECO:0000256" key="3">
    <source>
        <dbReference type="ARBA" id="ARBA00022741"/>
    </source>
</evidence>
<keyword evidence="9" id="KW-1185">Reference proteome</keyword>
<keyword evidence="4 8" id="KW-0418">Kinase</keyword>
<dbReference type="InterPro" id="IPR011009">
    <property type="entry name" value="Kinase-like_dom_sf"/>
</dbReference>
<evidence type="ECO:0000256" key="4">
    <source>
        <dbReference type="ARBA" id="ARBA00022777"/>
    </source>
</evidence>
<feature type="compositionally biased region" description="Basic and acidic residues" evidence="6">
    <location>
        <begin position="656"/>
        <end position="669"/>
    </location>
</feature>
<dbReference type="STRING" id="1220926.S2J8G2"/>
<dbReference type="OrthoDB" id="4062651at2759"/>
<evidence type="ECO:0000259" key="7">
    <source>
        <dbReference type="PROSITE" id="PS50011"/>
    </source>
</evidence>
<organism evidence="8 9">
    <name type="scientific">Mucor circinelloides f. circinelloides (strain 1006PhL)</name>
    <name type="common">Mucormycosis agent</name>
    <name type="synonym">Calyptromyces circinelloides</name>
    <dbReference type="NCBI Taxonomy" id="1220926"/>
    <lineage>
        <taxon>Eukaryota</taxon>
        <taxon>Fungi</taxon>
        <taxon>Fungi incertae sedis</taxon>
        <taxon>Mucoromycota</taxon>
        <taxon>Mucoromycotina</taxon>
        <taxon>Mucoromycetes</taxon>
        <taxon>Mucorales</taxon>
        <taxon>Mucorineae</taxon>
        <taxon>Mucoraceae</taxon>
        <taxon>Mucor</taxon>
    </lineage>
</organism>
<feature type="compositionally biased region" description="Basic residues" evidence="6">
    <location>
        <begin position="724"/>
        <end position="742"/>
    </location>
</feature>
<keyword evidence="5" id="KW-0067">ATP-binding</keyword>
<dbReference type="GO" id="GO:0004674">
    <property type="term" value="F:protein serine/threonine kinase activity"/>
    <property type="evidence" value="ECO:0007669"/>
    <property type="project" value="UniProtKB-KW"/>
</dbReference>
<feature type="compositionally biased region" description="Polar residues" evidence="6">
    <location>
        <begin position="671"/>
        <end position="683"/>
    </location>
</feature>
<proteinExistence type="predicted"/>
<dbReference type="AlphaFoldDB" id="S2J8G2"/>
<dbReference type="InParanoid" id="S2J8G2"/>
<keyword evidence="3" id="KW-0547">Nucleotide-binding</keyword>
<evidence type="ECO:0000256" key="5">
    <source>
        <dbReference type="ARBA" id="ARBA00022840"/>
    </source>
</evidence>
<evidence type="ECO:0000313" key="8">
    <source>
        <dbReference type="EMBL" id="EPB85919.1"/>
    </source>
</evidence>
<name>S2J8G2_MUCC1</name>
<protein>
    <submittedName>
        <fullName evidence="8">Serine/threonine protein kinase</fullName>
    </submittedName>
</protein>
<dbReference type="InterPro" id="IPR000719">
    <property type="entry name" value="Prot_kinase_dom"/>
</dbReference>
<dbReference type="SUPFAM" id="SSF56112">
    <property type="entry name" value="Protein kinase-like (PK-like)"/>
    <property type="match status" value="1"/>
</dbReference>
<evidence type="ECO:0000256" key="2">
    <source>
        <dbReference type="ARBA" id="ARBA00022679"/>
    </source>
</evidence>